<dbReference type="AlphaFoldDB" id="A0A6P6E237"/>
<dbReference type="GeneID" id="101561870"/>
<dbReference type="PANTHER" id="PTHR43795:SF1">
    <property type="entry name" value="INACTIVE 1-AMINOCYCLOPROPANE-1-CARBOXYLATE SYNTHASE-LIKE PROTEIN 2-RELATED"/>
    <property type="match status" value="1"/>
</dbReference>
<keyword evidence="1" id="KW-0663">Pyridoxal phosphate</keyword>
<evidence type="ECO:0000256" key="2">
    <source>
        <dbReference type="SAM" id="MobiDB-lite"/>
    </source>
</evidence>
<dbReference type="OrthoDB" id="691673at2759"/>
<evidence type="ECO:0000259" key="3">
    <source>
        <dbReference type="Pfam" id="PF00155"/>
    </source>
</evidence>
<dbReference type="FunCoup" id="A0A6P6E237">
    <property type="interactions" value="12"/>
</dbReference>
<dbReference type="Pfam" id="PF00155">
    <property type="entry name" value="Aminotran_1_2"/>
    <property type="match status" value="1"/>
</dbReference>
<dbReference type="Gene3D" id="3.40.640.10">
    <property type="entry name" value="Type I PLP-dependent aspartate aminotransferase-like (Major domain)"/>
    <property type="match status" value="1"/>
</dbReference>
<proteinExistence type="predicted"/>
<evidence type="ECO:0000256" key="1">
    <source>
        <dbReference type="ARBA" id="ARBA00022898"/>
    </source>
</evidence>
<dbReference type="Gene3D" id="3.90.1150.10">
    <property type="entry name" value="Aspartate Aminotransferase, domain 1"/>
    <property type="match status" value="1"/>
</dbReference>
<dbReference type="GO" id="GO:0006520">
    <property type="term" value="P:amino acid metabolic process"/>
    <property type="evidence" value="ECO:0007669"/>
    <property type="project" value="TreeGrafter"/>
</dbReference>
<sequence length="518" mass="59435">MAHPCSDFATFKVEKRGCMVHRGRMSFPAVGKQQDHLGAFVHAEAGPRFLQSTWVPEANDMRQAPLPRQHDQPRNQGNDAEAAGLSRSLSHRGVDIWTFYNSHFKDYEAYQNNKYHQVLHTSGILNFGINENKLCIDLVAARLCQRDMQYVEDLQLQYPSLRGHPFLREAVAQFLTYYCSAPHHLSSRNVVVLNSCSAIFSVLAMVLCDPGDCFLVPTPFISAFIIASKICTNVELIPVYLDSEITDEDTLPFQLTVGKLEQALLEATTRCKKVKGLLLPNPQNATGHVYSQESLKEFLEFAKRNDLHVVVDEVYMLSVFDDSVQFQSVLSLDSLPDPQKTYVIWSTSKDFGLRFGVLYTHNKDVALAVSPFSYLHSISGITQYRLHRLLQDRDWIDKVYLPTIRSRLATAHAYVIQKLQELEEQLNFNTIFHSRSCGLYLWINLKNLLEPCTFEEELVLYRRFLDHKLILSRGQSYLLKEPGWFRLCFAENEQELMDGMQRFGEAIAEQKQYVMEKA</sequence>
<evidence type="ECO:0000313" key="5">
    <source>
        <dbReference type="RefSeq" id="XP_023566349.1"/>
    </source>
</evidence>
<evidence type="ECO:0000313" key="4">
    <source>
        <dbReference type="Proteomes" id="UP000515203"/>
    </source>
</evidence>
<dbReference type="InParanoid" id="A0A6P6E237"/>
<dbReference type="CDD" id="cd00609">
    <property type="entry name" value="AAT_like"/>
    <property type="match status" value="1"/>
</dbReference>
<dbReference type="SUPFAM" id="SSF53383">
    <property type="entry name" value="PLP-dependent transferases"/>
    <property type="match status" value="1"/>
</dbReference>
<feature type="region of interest" description="Disordered" evidence="2">
    <location>
        <begin position="64"/>
        <end position="84"/>
    </location>
</feature>
<dbReference type="InterPro" id="IPR015422">
    <property type="entry name" value="PyrdxlP-dep_Trfase_small"/>
</dbReference>
<keyword evidence="4" id="KW-1185">Reference proteome</keyword>
<accession>A0A6P6E237</accession>
<reference evidence="5" key="1">
    <citation type="submission" date="2025-08" db="UniProtKB">
        <authorList>
            <consortium name="RefSeq"/>
        </authorList>
    </citation>
    <scope>IDENTIFICATION</scope>
</reference>
<dbReference type="RefSeq" id="XP_023566349.1">
    <property type="nucleotide sequence ID" value="XM_023710581.1"/>
</dbReference>
<gene>
    <name evidence="5" type="primary">LOC101561870</name>
</gene>
<name>A0A6P6E237_OCTDE</name>
<organism evidence="4 5">
    <name type="scientific">Octodon degus</name>
    <name type="common">Degu</name>
    <name type="synonym">Sciurus degus</name>
    <dbReference type="NCBI Taxonomy" id="10160"/>
    <lineage>
        <taxon>Eukaryota</taxon>
        <taxon>Metazoa</taxon>
        <taxon>Chordata</taxon>
        <taxon>Craniata</taxon>
        <taxon>Vertebrata</taxon>
        <taxon>Euteleostomi</taxon>
        <taxon>Mammalia</taxon>
        <taxon>Eutheria</taxon>
        <taxon>Euarchontoglires</taxon>
        <taxon>Glires</taxon>
        <taxon>Rodentia</taxon>
        <taxon>Hystricomorpha</taxon>
        <taxon>Octodontidae</taxon>
        <taxon>Octodon</taxon>
    </lineage>
</organism>
<dbReference type="InterPro" id="IPR050478">
    <property type="entry name" value="Ethylene_sulfur-biosynth"/>
</dbReference>
<dbReference type="GO" id="GO:0030170">
    <property type="term" value="F:pyridoxal phosphate binding"/>
    <property type="evidence" value="ECO:0007669"/>
    <property type="project" value="InterPro"/>
</dbReference>
<dbReference type="PANTHER" id="PTHR43795">
    <property type="entry name" value="BIFUNCTIONAL ASPARTATE AMINOTRANSFERASE AND GLUTAMATE/ASPARTATE-PREPHENATE AMINOTRANSFERASE-RELATED"/>
    <property type="match status" value="1"/>
</dbReference>
<dbReference type="PRINTS" id="PR00753">
    <property type="entry name" value="ACCSYNTHASE"/>
</dbReference>
<protein>
    <submittedName>
        <fullName evidence="5">Probable inactive 1-aminocyclopropane-1-carboxylate synthase-like protein 2</fullName>
    </submittedName>
</protein>
<dbReference type="InterPro" id="IPR015421">
    <property type="entry name" value="PyrdxlP-dep_Trfase_major"/>
</dbReference>
<feature type="domain" description="Aminotransferase class I/classII large" evidence="3">
    <location>
        <begin position="124"/>
        <end position="497"/>
    </location>
</feature>
<dbReference type="InterPro" id="IPR015424">
    <property type="entry name" value="PyrdxlP-dep_Trfase"/>
</dbReference>
<dbReference type="Proteomes" id="UP000515203">
    <property type="component" value="Unplaced"/>
</dbReference>
<dbReference type="GO" id="GO:0008483">
    <property type="term" value="F:transaminase activity"/>
    <property type="evidence" value="ECO:0007669"/>
    <property type="project" value="TreeGrafter"/>
</dbReference>
<dbReference type="InterPro" id="IPR004839">
    <property type="entry name" value="Aminotransferase_I/II_large"/>
</dbReference>